<dbReference type="Proteomes" id="UP000245288">
    <property type="component" value="Unassembled WGS sequence"/>
</dbReference>
<proteinExistence type="predicted"/>
<gene>
    <name evidence="3" type="ORF">LG34_11800</name>
</gene>
<dbReference type="OrthoDB" id="9775889at2"/>
<organism evidence="3 4">
    <name type="scientific">Eubacterium ramulus</name>
    <dbReference type="NCBI Taxonomy" id="39490"/>
    <lineage>
        <taxon>Bacteria</taxon>
        <taxon>Bacillati</taxon>
        <taxon>Bacillota</taxon>
        <taxon>Clostridia</taxon>
        <taxon>Eubacteriales</taxon>
        <taxon>Eubacteriaceae</taxon>
        <taxon>Eubacterium</taxon>
    </lineage>
</organism>
<dbReference type="SMART" id="SM00636">
    <property type="entry name" value="Glyco_18"/>
    <property type="match status" value="1"/>
</dbReference>
<dbReference type="InterPro" id="IPR003646">
    <property type="entry name" value="SH3-like_bac-type"/>
</dbReference>
<dbReference type="InterPro" id="IPR012854">
    <property type="entry name" value="Cu_amine_oxidase-like_N"/>
</dbReference>
<dbReference type="InterPro" id="IPR029070">
    <property type="entry name" value="Chitinase_insertion_sf"/>
</dbReference>
<dbReference type="GO" id="GO:0008061">
    <property type="term" value="F:chitin binding"/>
    <property type="evidence" value="ECO:0007669"/>
    <property type="project" value="InterPro"/>
</dbReference>
<dbReference type="SUPFAM" id="SSF51445">
    <property type="entry name" value="(Trans)glycosidases"/>
    <property type="match status" value="1"/>
</dbReference>
<dbReference type="PANTHER" id="PTHR46066:SF2">
    <property type="entry name" value="CHITINASE DOMAIN-CONTAINING PROTEIN 1"/>
    <property type="match status" value="1"/>
</dbReference>
<feature type="domain" description="GH18" evidence="2">
    <location>
        <begin position="225"/>
        <end position="588"/>
    </location>
</feature>
<dbReference type="PANTHER" id="PTHR46066">
    <property type="entry name" value="CHITINASE DOMAIN-CONTAINING PROTEIN 1 FAMILY MEMBER"/>
    <property type="match status" value="1"/>
</dbReference>
<name>A0A2V1JUH8_EUBRA</name>
<dbReference type="GO" id="GO:0016787">
    <property type="term" value="F:hydrolase activity"/>
    <property type="evidence" value="ECO:0007669"/>
    <property type="project" value="UniProtKB-KW"/>
</dbReference>
<dbReference type="Pfam" id="PF07833">
    <property type="entry name" value="Cu_amine_oxidN1"/>
    <property type="match status" value="1"/>
</dbReference>
<evidence type="ECO:0000313" key="3">
    <source>
        <dbReference type="EMBL" id="PWE86118.1"/>
    </source>
</evidence>
<dbReference type="PROSITE" id="PS51910">
    <property type="entry name" value="GH18_2"/>
    <property type="match status" value="1"/>
</dbReference>
<dbReference type="Gene3D" id="3.20.20.80">
    <property type="entry name" value="Glycosidases"/>
    <property type="match status" value="1"/>
</dbReference>
<protein>
    <submittedName>
        <fullName evidence="3">Glycosyl hydrolase family 18</fullName>
    </submittedName>
</protein>
<dbReference type="InterPro" id="IPR011583">
    <property type="entry name" value="Chitinase_II/V-like_cat"/>
</dbReference>
<keyword evidence="3" id="KW-0378">Hydrolase</keyword>
<sequence length="588" mass="66374">MASRRQQTKRGKQKLILAVGVTALIILIVLIVGLTTFLKKYSPSKEVTDYKEYYSLSEDDELFVVYDNEQVQNHAILQDDEVYVNYQTVHKYLNKRFYWDATEQVLRYVTPDGLINVTPDSTQYLLGKSSETADHVIALVRDGEMYLSMSFVQKYTDIHYEVYTDPGRIVISDQWDDVTYQTVKKNTQIRQKGGVKSPILSEIKKGDLVTVLDTVGSWSKVCSQDGFIGYMKTKAVGSEQDVLYDHNYTEPKFSHITRDKTINMAWHQVTNQTANGNVADVLGRTKGVNVISPTWFYLNDNSGNIASLCSSDYVTYCHQQGIEVWGLVSNLENSDVDSTSVLNLTSSRDNLVNNLVAEAIKYDLDGINVDFESLSAEAADGYLEFIRELSIKCENNDIVLSVDNYVPASYNSFYDCGEQAVFADYIVIMAYDEHYNGSDEGSVASIGFVRQGIEDTLKDVPAEQVILGVPFYTRVWELTPVTASEDQSDQASDEAQSGYTVSSEVVSMSEVDTRVATNAVTLQWLDDCGQYYAEYEHDGKTYKIWVEDQKSIGEKLDVMKNNHLAGASFWKLGYEKNTIWDTIAEYMN</sequence>
<keyword evidence="4" id="KW-1185">Reference proteome</keyword>
<dbReference type="EMBL" id="JRFU01000127">
    <property type="protein sequence ID" value="PWE86118.1"/>
    <property type="molecule type" value="Genomic_DNA"/>
</dbReference>
<dbReference type="GO" id="GO:0005975">
    <property type="term" value="P:carbohydrate metabolic process"/>
    <property type="evidence" value="ECO:0007669"/>
    <property type="project" value="InterPro"/>
</dbReference>
<dbReference type="Pfam" id="PF00704">
    <property type="entry name" value="Glyco_hydro_18"/>
    <property type="match status" value="1"/>
</dbReference>
<keyword evidence="1" id="KW-1133">Transmembrane helix</keyword>
<dbReference type="InterPro" id="IPR001223">
    <property type="entry name" value="Glyco_hydro18_cat"/>
</dbReference>
<dbReference type="Gene3D" id="3.10.50.10">
    <property type="match status" value="1"/>
</dbReference>
<evidence type="ECO:0000313" key="4">
    <source>
        <dbReference type="Proteomes" id="UP000245288"/>
    </source>
</evidence>
<dbReference type="RefSeq" id="WP_109216152.1">
    <property type="nucleotide sequence ID" value="NZ_CAJLEE010000011.1"/>
</dbReference>
<reference evidence="3 4" key="1">
    <citation type="submission" date="2014-09" db="EMBL/GenBank/DDBJ databases">
        <title>Butyrate-producing bacteria isolated from human gut.</title>
        <authorList>
            <person name="Zhang Q."/>
            <person name="Zhao L."/>
        </authorList>
    </citation>
    <scope>NUCLEOTIDE SEQUENCE [LARGE SCALE GENOMIC DNA]</scope>
    <source>
        <strain evidence="3 4">21</strain>
    </source>
</reference>
<comment type="caution">
    <text evidence="3">The sequence shown here is derived from an EMBL/GenBank/DDBJ whole genome shotgun (WGS) entry which is preliminary data.</text>
</comment>
<dbReference type="InterPro" id="IPR017853">
    <property type="entry name" value="GH"/>
</dbReference>
<accession>A0A2V1JUH8</accession>
<dbReference type="Gene3D" id="2.30.30.40">
    <property type="entry name" value="SH3 Domains"/>
    <property type="match status" value="1"/>
</dbReference>
<evidence type="ECO:0000256" key="1">
    <source>
        <dbReference type="SAM" id="Phobius"/>
    </source>
</evidence>
<evidence type="ECO:0000259" key="2">
    <source>
        <dbReference type="PROSITE" id="PS51910"/>
    </source>
</evidence>
<keyword evidence="1" id="KW-0472">Membrane</keyword>
<keyword evidence="1" id="KW-0812">Transmembrane</keyword>
<dbReference type="AlphaFoldDB" id="A0A2V1JUH8"/>
<dbReference type="Pfam" id="PF08239">
    <property type="entry name" value="SH3_3"/>
    <property type="match status" value="1"/>
</dbReference>
<feature type="transmembrane region" description="Helical" evidence="1">
    <location>
        <begin position="15"/>
        <end position="38"/>
    </location>
</feature>